<evidence type="ECO:0000313" key="2">
    <source>
        <dbReference type="Proteomes" id="UP000499080"/>
    </source>
</evidence>
<sequence>LARDCSSPVMRIVEERMVGIAFFIRQRQGWFPIPDTFLLCPWRT</sequence>
<name>A0A4Y2UYQ5_ARAVE</name>
<keyword evidence="2" id="KW-1185">Reference proteome</keyword>
<dbReference type="EMBL" id="BGPR01041304">
    <property type="protein sequence ID" value="GBO17568.1"/>
    <property type="molecule type" value="Genomic_DNA"/>
</dbReference>
<comment type="caution">
    <text evidence="1">The sequence shown here is derived from an EMBL/GenBank/DDBJ whole genome shotgun (WGS) entry which is preliminary data.</text>
</comment>
<organism evidence="1 2">
    <name type="scientific">Araneus ventricosus</name>
    <name type="common">Orbweaver spider</name>
    <name type="synonym">Epeira ventricosa</name>
    <dbReference type="NCBI Taxonomy" id="182803"/>
    <lineage>
        <taxon>Eukaryota</taxon>
        <taxon>Metazoa</taxon>
        <taxon>Ecdysozoa</taxon>
        <taxon>Arthropoda</taxon>
        <taxon>Chelicerata</taxon>
        <taxon>Arachnida</taxon>
        <taxon>Araneae</taxon>
        <taxon>Araneomorphae</taxon>
        <taxon>Entelegynae</taxon>
        <taxon>Araneoidea</taxon>
        <taxon>Araneidae</taxon>
        <taxon>Araneus</taxon>
    </lineage>
</organism>
<evidence type="ECO:0000313" key="1">
    <source>
        <dbReference type="EMBL" id="GBO17568.1"/>
    </source>
</evidence>
<dbReference type="Proteomes" id="UP000499080">
    <property type="component" value="Unassembled WGS sequence"/>
</dbReference>
<feature type="non-terminal residue" evidence="1">
    <location>
        <position position="1"/>
    </location>
</feature>
<accession>A0A4Y2UYQ5</accession>
<protein>
    <submittedName>
        <fullName evidence="1">Uncharacterized protein</fullName>
    </submittedName>
</protein>
<dbReference type="AlphaFoldDB" id="A0A4Y2UYQ5"/>
<reference evidence="1 2" key="1">
    <citation type="journal article" date="2019" name="Sci. Rep.">
        <title>Orb-weaving spider Araneus ventricosus genome elucidates the spidroin gene catalogue.</title>
        <authorList>
            <person name="Kono N."/>
            <person name="Nakamura H."/>
            <person name="Ohtoshi R."/>
            <person name="Moran D.A.P."/>
            <person name="Shinohara A."/>
            <person name="Yoshida Y."/>
            <person name="Fujiwara M."/>
            <person name="Mori M."/>
            <person name="Tomita M."/>
            <person name="Arakawa K."/>
        </authorList>
    </citation>
    <scope>NUCLEOTIDE SEQUENCE [LARGE SCALE GENOMIC DNA]</scope>
</reference>
<proteinExistence type="predicted"/>
<gene>
    <name evidence="1" type="ORF">AVEN_84421_1</name>
</gene>